<evidence type="ECO:0000313" key="1">
    <source>
        <dbReference type="EMBL" id="BDP40807.1"/>
    </source>
</evidence>
<proteinExistence type="predicted"/>
<dbReference type="Proteomes" id="UP001064971">
    <property type="component" value="Chromosome"/>
</dbReference>
<keyword evidence="2" id="KW-1185">Reference proteome</keyword>
<sequence length="126" mass="13801">MPLLRGPDVPGFVLPRTFPGETRPTRVLGLTGPVLYHRIQNRAVRSFSSFFDGVWSSPVAGDLTDGGFAGLSVVGWFPLAGFPYSCDILRAERPVNVLYEFRDAGAKSGWLDTSNERVGEGKEDVR</sequence>
<organism evidence="1 2">
    <name type="scientific">Deinococcus aetherius</name>
    <dbReference type="NCBI Taxonomy" id="200252"/>
    <lineage>
        <taxon>Bacteria</taxon>
        <taxon>Thermotogati</taxon>
        <taxon>Deinococcota</taxon>
        <taxon>Deinococci</taxon>
        <taxon>Deinococcales</taxon>
        <taxon>Deinococcaceae</taxon>
        <taxon>Deinococcus</taxon>
    </lineage>
</organism>
<dbReference type="RefSeq" id="WP_264776616.1">
    <property type="nucleotide sequence ID" value="NZ_AP026560.1"/>
</dbReference>
<evidence type="ECO:0000313" key="2">
    <source>
        <dbReference type="Proteomes" id="UP001064971"/>
    </source>
</evidence>
<name>A0ABM8AAM4_9DEIO</name>
<dbReference type="EMBL" id="AP026560">
    <property type="protein sequence ID" value="BDP40807.1"/>
    <property type="molecule type" value="Genomic_DNA"/>
</dbReference>
<accession>A0ABM8AAM4</accession>
<protein>
    <submittedName>
        <fullName evidence="1">Uncharacterized protein</fullName>
    </submittedName>
</protein>
<reference evidence="1" key="1">
    <citation type="submission" date="2022-07" db="EMBL/GenBank/DDBJ databases">
        <title>Complete Genome Sequence of the Radioresistant Bacterium Deinococcus aetherius ST0316, Isolated from the Air Dust collected in Lower Stratosphere above Japan.</title>
        <authorList>
            <person name="Satoh K."/>
            <person name="Hagiwara K."/>
            <person name="Katsumata K."/>
            <person name="Kubo A."/>
            <person name="Yokobori S."/>
            <person name="Yamagishi A."/>
            <person name="Oono Y."/>
            <person name="Narumi I."/>
        </authorList>
    </citation>
    <scope>NUCLEOTIDE SEQUENCE</scope>
    <source>
        <strain evidence="1">ST0316</strain>
    </source>
</reference>
<gene>
    <name evidence="1" type="ORF">DAETH_07760</name>
</gene>